<sequence>MKQINTVSIALKPNVYSTFRNLNNTVSNTLGEYVDNAVQSYLNNRELLLSVEPDYRLRITIAVNWERKSIVIEDNAAGIDTDNYERAFEPAHVPIDDTGLNEFGMGMKTASVWLANKWRVYTKALGESMQRYTEFDLHKVTTEGREELLVTETPMPIEAHFTRIELTELSNHAPTSNQMDKVRRHLSSIYRKFLRSGEVEIKVNDVKLEAPCFDILNVPYYKTPKGNSILWKKDVNFEAGEYKARGFIAILDKIQNNANGLVLMRRGRVIVGGGDERYFPQVIFGSPGNFRYKRLFGELELEGFEVTFNKNGFRDEEDLYAFMEALRDELRNDGFNLLGQADNYRQRDREQHSDIAKNVTKALNKESKPKQLTRLVQETENKINDQQHIMQSEQLIQQAERLGGNSESFTLGKELYTLNIELVSENDSDSIYSVTMGDVDSNEKTLFDAMESKLVTCKINIAHPFFTRFDQFKKGNDYMPIISVFKALTLAELMAPNYGVQSASKLRLLFNQNLMQ</sequence>
<dbReference type="AlphaFoldDB" id="A0A414Z453"/>
<dbReference type="GO" id="GO:0005524">
    <property type="term" value="F:ATP binding"/>
    <property type="evidence" value="ECO:0007669"/>
    <property type="project" value="UniProtKB-KW"/>
</dbReference>
<organism evidence="1 2">
    <name type="scientific">Bacteroides caccae</name>
    <dbReference type="NCBI Taxonomy" id="47678"/>
    <lineage>
        <taxon>Bacteria</taxon>
        <taxon>Pseudomonadati</taxon>
        <taxon>Bacteroidota</taxon>
        <taxon>Bacteroidia</taxon>
        <taxon>Bacteroidales</taxon>
        <taxon>Bacteroidaceae</taxon>
        <taxon>Bacteroides</taxon>
    </lineage>
</organism>
<evidence type="ECO:0000313" key="1">
    <source>
        <dbReference type="EMBL" id="RHH95231.1"/>
    </source>
</evidence>
<dbReference type="EMBL" id="QRKD01000001">
    <property type="protein sequence ID" value="RHH95231.1"/>
    <property type="molecule type" value="Genomic_DNA"/>
</dbReference>
<reference evidence="1 2" key="1">
    <citation type="submission" date="2018-08" db="EMBL/GenBank/DDBJ databases">
        <title>A genome reference for cultivated species of the human gut microbiota.</title>
        <authorList>
            <person name="Zou Y."/>
            <person name="Xue W."/>
            <person name="Luo G."/>
        </authorList>
    </citation>
    <scope>NUCLEOTIDE SEQUENCE [LARGE SCALE GENOMIC DNA]</scope>
    <source>
        <strain evidence="1 2">AM16-49B</strain>
    </source>
</reference>
<name>A0A414Z453_9BACE</name>
<gene>
    <name evidence="1" type="ORF">DW190_03115</name>
</gene>
<keyword evidence="1" id="KW-0547">Nucleotide-binding</keyword>
<dbReference type="RefSeq" id="WP_018336499.1">
    <property type="nucleotide sequence ID" value="NZ_CAXSLD010000016.1"/>
</dbReference>
<dbReference type="Proteomes" id="UP000283512">
    <property type="component" value="Unassembled WGS sequence"/>
</dbReference>
<dbReference type="Pfam" id="PF13589">
    <property type="entry name" value="HATPase_c_3"/>
    <property type="match status" value="1"/>
</dbReference>
<accession>A0A414Z453</accession>
<proteinExistence type="predicted"/>
<keyword evidence="1" id="KW-0067">ATP-binding</keyword>
<protein>
    <submittedName>
        <fullName evidence="1">ATP-binding protein</fullName>
    </submittedName>
</protein>
<dbReference type="SUPFAM" id="SSF55874">
    <property type="entry name" value="ATPase domain of HSP90 chaperone/DNA topoisomerase II/histidine kinase"/>
    <property type="match status" value="1"/>
</dbReference>
<dbReference type="Gene3D" id="3.30.565.10">
    <property type="entry name" value="Histidine kinase-like ATPase, C-terminal domain"/>
    <property type="match status" value="1"/>
</dbReference>
<evidence type="ECO:0000313" key="2">
    <source>
        <dbReference type="Proteomes" id="UP000283512"/>
    </source>
</evidence>
<dbReference type="InterPro" id="IPR036890">
    <property type="entry name" value="HATPase_C_sf"/>
</dbReference>
<comment type="caution">
    <text evidence="1">The sequence shown here is derived from an EMBL/GenBank/DDBJ whole genome shotgun (WGS) entry which is preliminary data.</text>
</comment>